<protein>
    <submittedName>
        <fullName evidence="2">Uncharacterized protein</fullName>
    </submittedName>
</protein>
<evidence type="ECO:0000313" key="3">
    <source>
        <dbReference type="Proteomes" id="UP000438429"/>
    </source>
</evidence>
<accession>A0A6A4RSI6</accession>
<name>A0A6A4RSI6_SCOMX</name>
<sequence length="171" mass="19655">MLRKASSESNVTKKQMDKVGKYLVKTRSGYGEPDIPAAALYPQSTTQKNLLRANCRVNKNKQKKYFNRRLSKFILADQQPKVHQSKEQLSNPERAGKRTDGRMMTVPDGAVPINVPLKRRDEKPGSTHGRNASRDDSDRNNRSTFHKRQTSKRREREGSGPPRETEMMRME</sequence>
<dbReference type="Proteomes" id="UP000438429">
    <property type="component" value="Unassembled WGS sequence"/>
</dbReference>
<feature type="region of interest" description="Disordered" evidence="1">
    <location>
        <begin position="73"/>
        <end position="171"/>
    </location>
</feature>
<organism evidence="2 3">
    <name type="scientific">Scophthalmus maximus</name>
    <name type="common">Turbot</name>
    <name type="synonym">Psetta maxima</name>
    <dbReference type="NCBI Taxonomy" id="52904"/>
    <lineage>
        <taxon>Eukaryota</taxon>
        <taxon>Metazoa</taxon>
        <taxon>Chordata</taxon>
        <taxon>Craniata</taxon>
        <taxon>Vertebrata</taxon>
        <taxon>Euteleostomi</taxon>
        <taxon>Actinopterygii</taxon>
        <taxon>Neopterygii</taxon>
        <taxon>Teleostei</taxon>
        <taxon>Neoteleostei</taxon>
        <taxon>Acanthomorphata</taxon>
        <taxon>Carangaria</taxon>
        <taxon>Pleuronectiformes</taxon>
        <taxon>Pleuronectoidei</taxon>
        <taxon>Scophthalmidae</taxon>
        <taxon>Scophthalmus</taxon>
    </lineage>
</organism>
<comment type="caution">
    <text evidence="2">The sequence shown here is derived from an EMBL/GenBank/DDBJ whole genome shotgun (WGS) entry which is preliminary data.</text>
</comment>
<evidence type="ECO:0000256" key="1">
    <source>
        <dbReference type="SAM" id="MobiDB-lite"/>
    </source>
</evidence>
<feature type="compositionally biased region" description="Basic and acidic residues" evidence="1">
    <location>
        <begin position="152"/>
        <end position="171"/>
    </location>
</feature>
<dbReference type="EMBL" id="VEVO01000022">
    <property type="protein sequence ID" value="KAF0023135.1"/>
    <property type="molecule type" value="Genomic_DNA"/>
</dbReference>
<reference evidence="2 3" key="1">
    <citation type="submission" date="2019-06" db="EMBL/GenBank/DDBJ databases">
        <title>Draft genomes of female and male turbot (Scophthalmus maximus).</title>
        <authorList>
            <person name="Xu H."/>
            <person name="Xu X.-W."/>
            <person name="Shao C."/>
            <person name="Chen S."/>
        </authorList>
    </citation>
    <scope>NUCLEOTIDE SEQUENCE [LARGE SCALE GENOMIC DNA]</scope>
    <source>
        <strain evidence="2">Ysfricsl-2016a</strain>
        <tissue evidence="2">Blood</tissue>
    </source>
</reference>
<feature type="compositionally biased region" description="Basic and acidic residues" evidence="1">
    <location>
        <begin position="132"/>
        <end position="141"/>
    </location>
</feature>
<evidence type="ECO:0000313" key="2">
    <source>
        <dbReference type="EMBL" id="KAF0023135.1"/>
    </source>
</evidence>
<dbReference type="AlphaFoldDB" id="A0A6A4RSI6"/>
<proteinExistence type="predicted"/>
<gene>
    <name evidence="2" type="ORF">F2P81_023765</name>
</gene>